<dbReference type="PANTHER" id="PTHR12121:SF45">
    <property type="entry name" value="NOCTURNIN"/>
    <property type="match status" value="1"/>
</dbReference>
<feature type="compositionally biased region" description="Low complexity" evidence="3">
    <location>
        <begin position="130"/>
        <end position="144"/>
    </location>
</feature>
<dbReference type="PANTHER" id="PTHR12121">
    <property type="entry name" value="CARBON CATABOLITE REPRESSOR PROTEIN 4"/>
    <property type="match status" value="1"/>
</dbReference>
<feature type="compositionally biased region" description="Basic and acidic residues" evidence="3">
    <location>
        <begin position="11"/>
        <end position="28"/>
    </location>
</feature>
<dbReference type="InterPro" id="IPR005135">
    <property type="entry name" value="Endo/exonuclease/phosphatase"/>
</dbReference>
<evidence type="ECO:0000259" key="4">
    <source>
        <dbReference type="Pfam" id="PF03372"/>
    </source>
</evidence>
<accession>A0A8K0NR08</accession>
<evidence type="ECO:0000256" key="3">
    <source>
        <dbReference type="SAM" id="MobiDB-lite"/>
    </source>
</evidence>
<organism evidence="5 6">
    <name type="scientific">Filobasidium floriforme</name>
    <dbReference type="NCBI Taxonomy" id="5210"/>
    <lineage>
        <taxon>Eukaryota</taxon>
        <taxon>Fungi</taxon>
        <taxon>Dikarya</taxon>
        <taxon>Basidiomycota</taxon>
        <taxon>Agaricomycotina</taxon>
        <taxon>Tremellomycetes</taxon>
        <taxon>Filobasidiales</taxon>
        <taxon>Filobasidiaceae</taxon>
        <taxon>Filobasidium</taxon>
    </lineage>
</organism>
<feature type="region of interest" description="Disordered" evidence="3">
    <location>
        <begin position="346"/>
        <end position="409"/>
    </location>
</feature>
<feature type="domain" description="Endonuclease/exonuclease/phosphatase" evidence="4">
    <location>
        <begin position="72"/>
        <end position="317"/>
    </location>
</feature>
<feature type="region of interest" description="Disordered" evidence="3">
    <location>
        <begin position="206"/>
        <end position="229"/>
    </location>
</feature>
<dbReference type="GO" id="GO:0006139">
    <property type="term" value="P:nucleobase-containing compound metabolic process"/>
    <property type="evidence" value="ECO:0007669"/>
    <property type="project" value="UniProtKB-ARBA"/>
</dbReference>
<evidence type="ECO:0000256" key="2">
    <source>
        <dbReference type="ARBA" id="ARBA00022801"/>
    </source>
</evidence>
<comment type="caution">
    <text evidence="5">The sequence shown here is derived from an EMBL/GenBank/DDBJ whole genome shotgun (WGS) entry which is preliminary data.</text>
</comment>
<feature type="region of interest" description="Disordered" evidence="3">
    <location>
        <begin position="130"/>
        <end position="170"/>
    </location>
</feature>
<dbReference type="AlphaFoldDB" id="A0A8K0NR08"/>
<dbReference type="Pfam" id="PF03372">
    <property type="entry name" value="Exo_endo_phos"/>
    <property type="match status" value="1"/>
</dbReference>
<evidence type="ECO:0000256" key="1">
    <source>
        <dbReference type="ARBA" id="ARBA00010774"/>
    </source>
</evidence>
<feature type="compositionally biased region" description="Basic and acidic residues" evidence="3">
    <location>
        <begin position="396"/>
        <end position="406"/>
    </location>
</feature>
<feature type="compositionally biased region" description="Acidic residues" evidence="3">
    <location>
        <begin position="368"/>
        <end position="384"/>
    </location>
</feature>
<sequence>MSKTYTPTPEDIAKREARKAEKAAKKAQVEANGGVAPPNPNAPKILKREWVDIVDEQGEAEGKKEVGSVTVATWNMLAQTLVRRDLFPGSDCLKFKDRSDMLSEELLAYPADIICLQEEDRLTSIPFPLFTPTTTNFPNPTTESLNEKSNSEPSSSTSTKPKYSAIQARGPKKKHGLAIVYDNRKLKVVDQGERVVRYDEEFISKSPAGDRDQEESLDQERKRRGGTRQTKNIGLVVGLEFRDRPGKGVIVGTTHLFWHPQYAYERTRQALLLVRTLLSYRASLSTGVDGECDWPIIVAGDFNTQPKEAVYHLLTHPTIDLGEREKEEVAFSRAVHDSLAKVEQGILEDRKKKNEANGAESKPGGQGEDGDGEGDAEDEDDEKEEPASKDQPIPTDRPKGTRHSDPSDGLLSAEELQNMAKELLGNKGLRSAYADSNWLGAGEEMEKRKGLTFAGRGGEAESGDNEPAWTSFTPLWRLTLDYLFDFPPPTPSAPMIRPRRVLLPHKTEDLEPGLPRKGVCASDHTLLGVEYAFYE</sequence>
<dbReference type="SUPFAM" id="SSF56219">
    <property type="entry name" value="DNase I-like"/>
    <property type="match status" value="1"/>
</dbReference>
<feature type="region of interest" description="Disordered" evidence="3">
    <location>
        <begin position="1"/>
        <end position="42"/>
    </location>
</feature>
<feature type="compositionally biased region" description="Low complexity" evidence="3">
    <location>
        <begin position="151"/>
        <end position="161"/>
    </location>
</feature>
<dbReference type="EMBL" id="JABELV010000044">
    <property type="protein sequence ID" value="KAG7561856.1"/>
    <property type="molecule type" value="Genomic_DNA"/>
</dbReference>
<reference evidence="5" key="1">
    <citation type="submission" date="2020-04" db="EMBL/GenBank/DDBJ databases">
        <title>Analysis of mating type loci in Filobasidium floriforme.</title>
        <authorList>
            <person name="Nowrousian M."/>
        </authorList>
    </citation>
    <scope>NUCLEOTIDE SEQUENCE</scope>
    <source>
        <strain evidence="5">CBS 6242</strain>
    </source>
</reference>
<evidence type="ECO:0000313" key="5">
    <source>
        <dbReference type="EMBL" id="KAG7561856.1"/>
    </source>
</evidence>
<dbReference type="InterPro" id="IPR036691">
    <property type="entry name" value="Endo/exonu/phosph_ase_sf"/>
</dbReference>
<keyword evidence="2" id="KW-0378">Hydrolase</keyword>
<dbReference type="GO" id="GO:0000175">
    <property type="term" value="F:3'-5'-RNA exonuclease activity"/>
    <property type="evidence" value="ECO:0007669"/>
    <property type="project" value="TreeGrafter"/>
</dbReference>
<protein>
    <recommendedName>
        <fullName evidence="4">Endonuclease/exonuclease/phosphatase domain-containing protein</fullName>
    </recommendedName>
</protein>
<comment type="similarity">
    <text evidence="1">Belongs to the CCR4/nocturin family.</text>
</comment>
<proteinExistence type="inferred from homology"/>
<dbReference type="Proteomes" id="UP000812966">
    <property type="component" value="Unassembled WGS sequence"/>
</dbReference>
<keyword evidence="6" id="KW-1185">Reference proteome</keyword>
<dbReference type="Gene3D" id="3.60.10.10">
    <property type="entry name" value="Endonuclease/exonuclease/phosphatase"/>
    <property type="match status" value="1"/>
</dbReference>
<dbReference type="InterPro" id="IPR050410">
    <property type="entry name" value="CCR4/nocturin_mRNA_transcr"/>
</dbReference>
<gene>
    <name evidence="5" type="ORF">FFLO_02673</name>
</gene>
<name>A0A8K0NR08_9TREE</name>
<evidence type="ECO:0000313" key="6">
    <source>
        <dbReference type="Proteomes" id="UP000812966"/>
    </source>
</evidence>